<name>W8FCS5_9BACT</name>
<evidence type="ECO:0000313" key="2">
    <source>
        <dbReference type="Proteomes" id="UP000019423"/>
    </source>
</evidence>
<dbReference type="Proteomes" id="UP000019423">
    <property type="component" value="Chromosome"/>
</dbReference>
<evidence type="ECO:0000313" key="1">
    <source>
        <dbReference type="EMBL" id="AHJ99475.1"/>
    </source>
</evidence>
<dbReference type="KEGG" id="hsw:Hsw_3880"/>
<reference evidence="1 2" key="1">
    <citation type="submission" date="2014-01" db="EMBL/GenBank/DDBJ databases">
        <title>Complete genome sequence of ionizing-radiation resistance bacterium Hymenobacter swuensis DY53.</title>
        <authorList>
            <person name="Jung J.-H."/>
            <person name="Jeong S.-W."/>
            <person name="Joe M.-H."/>
            <person name="Cho y.-j."/>
            <person name="Kim M.-K."/>
            <person name="Lim S.-Y."/>
        </authorList>
    </citation>
    <scope>NUCLEOTIDE SEQUENCE [LARGE SCALE GENOMIC DNA]</scope>
    <source>
        <strain evidence="1 2">DY53</strain>
    </source>
</reference>
<proteinExistence type="predicted"/>
<sequence length="51" mass="5914">MLLETRGRKGKTKAFNLIESCKQPNLHVSQGKDSNMLLYIYKRVAQYISQL</sequence>
<dbReference type="EMBL" id="CP007145">
    <property type="protein sequence ID" value="AHJ99475.1"/>
    <property type="molecule type" value="Genomic_DNA"/>
</dbReference>
<dbReference type="AlphaFoldDB" id="W8FCS5"/>
<keyword evidence="2" id="KW-1185">Reference proteome</keyword>
<accession>W8FCS5</accession>
<gene>
    <name evidence="1" type="ORF">Hsw_3880</name>
</gene>
<protein>
    <submittedName>
        <fullName evidence="1">Uncharacterized protein</fullName>
    </submittedName>
</protein>
<dbReference type="HOGENOM" id="CLU_3099690_0_0_10"/>
<organism evidence="1 2">
    <name type="scientific">Hymenobacter swuensis DY53</name>
    <dbReference type="NCBI Taxonomy" id="1227739"/>
    <lineage>
        <taxon>Bacteria</taxon>
        <taxon>Pseudomonadati</taxon>
        <taxon>Bacteroidota</taxon>
        <taxon>Cytophagia</taxon>
        <taxon>Cytophagales</taxon>
        <taxon>Hymenobacteraceae</taxon>
        <taxon>Hymenobacter</taxon>
    </lineage>
</organism>